<evidence type="ECO:0000256" key="1">
    <source>
        <dbReference type="SAM" id="MobiDB-lite"/>
    </source>
</evidence>
<feature type="compositionally biased region" description="Gly residues" evidence="1">
    <location>
        <begin position="1202"/>
        <end position="1234"/>
    </location>
</feature>
<dbReference type="PANTHER" id="PTHR39211">
    <property type="entry name" value="CHROMOSOME 7, WHOLE GENOME SHOTGUN SEQUENCE"/>
    <property type="match status" value="1"/>
</dbReference>
<protein>
    <submittedName>
        <fullName evidence="2">Uncharacterized protein</fullName>
    </submittedName>
</protein>
<evidence type="ECO:0000313" key="3">
    <source>
        <dbReference type="Proteomes" id="UP001140172"/>
    </source>
</evidence>
<comment type="caution">
    <text evidence="2">The sequence shown here is derived from an EMBL/GenBank/DDBJ whole genome shotgun (WGS) entry which is preliminary data.</text>
</comment>
<keyword evidence="3" id="KW-1185">Reference proteome</keyword>
<feature type="region of interest" description="Disordered" evidence="1">
    <location>
        <begin position="374"/>
        <end position="406"/>
    </location>
</feature>
<dbReference type="Proteomes" id="UP001140172">
    <property type="component" value="Unassembled WGS sequence"/>
</dbReference>
<proteinExistence type="predicted"/>
<dbReference type="PANTHER" id="PTHR39211:SF1">
    <property type="entry name" value="ABNORMAL SPINDLE-LIKE MICROCEPHALY-ASSOCIATED PROTEIN ASH DOMAIN-CONTAINING PROTEIN"/>
    <property type="match status" value="1"/>
</dbReference>
<evidence type="ECO:0000313" key="2">
    <source>
        <dbReference type="EMBL" id="KAJ2786405.1"/>
    </source>
</evidence>
<feature type="region of interest" description="Disordered" evidence="1">
    <location>
        <begin position="1202"/>
        <end position="1235"/>
    </location>
</feature>
<dbReference type="InterPro" id="IPR013783">
    <property type="entry name" value="Ig-like_fold"/>
</dbReference>
<feature type="compositionally biased region" description="Acidic residues" evidence="1">
    <location>
        <begin position="713"/>
        <end position="724"/>
    </location>
</feature>
<dbReference type="OrthoDB" id="252265at2759"/>
<dbReference type="EMBL" id="JANBUM010000063">
    <property type="protein sequence ID" value="KAJ2786405.1"/>
    <property type="molecule type" value="Genomic_DNA"/>
</dbReference>
<feature type="compositionally biased region" description="Low complexity" evidence="1">
    <location>
        <begin position="390"/>
        <end position="401"/>
    </location>
</feature>
<organism evidence="2 3">
    <name type="scientific">Coemansia interrupta</name>
    <dbReference type="NCBI Taxonomy" id="1126814"/>
    <lineage>
        <taxon>Eukaryota</taxon>
        <taxon>Fungi</taxon>
        <taxon>Fungi incertae sedis</taxon>
        <taxon>Zoopagomycota</taxon>
        <taxon>Kickxellomycotina</taxon>
        <taxon>Kickxellomycetes</taxon>
        <taxon>Kickxellales</taxon>
        <taxon>Kickxellaceae</taxon>
        <taxon>Coemansia</taxon>
    </lineage>
</organism>
<name>A0A9W8LMG0_9FUNG</name>
<reference evidence="2" key="1">
    <citation type="submission" date="2022-07" db="EMBL/GenBank/DDBJ databases">
        <title>Phylogenomic reconstructions and comparative analyses of Kickxellomycotina fungi.</title>
        <authorList>
            <person name="Reynolds N.K."/>
            <person name="Stajich J.E."/>
            <person name="Barry K."/>
            <person name="Grigoriev I.V."/>
            <person name="Crous P."/>
            <person name="Smith M.E."/>
        </authorList>
    </citation>
    <scope>NUCLEOTIDE SEQUENCE</scope>
    <source>
        <strain evidence="2">BCRC 34489</strain>
    </source>
</reference>
<accession>A0A9W8LMG0</accession>
<feature type="region of interest" description="Disordered" evidence="1">
    <location>
        <begin position="1141"/>
        <end position="1161"/>
    </location>
</feature>
<sequence>MSVEFKRPDNAGLCTASTHGRFLVRGLAQRTCIDQIYANGLHAVVPFWVTNSGSARLEIDIDTEGGWLKVHRHNANWDSLQPGQKAAYVRVTDAGHGGSEATLVCSAEAQRDFNEAFNQMDGVRRIALDGGQTAELTLLVLPAQAGGGGGGGEDEGAAHYSFGEQTGALVLRSSSNDPMAPGCELTSAITARSCRSVLEMEPATSRVYLDDCVVGRTYERVLRVRNASAIGLDWTMAAVETTDAAALGAALHVRCVDGGSGPLGGRLAGGGSRQIAVRYTPAAVGEFLCRFAVENANDAGNTRHWVFRARASQRAKPRRVELLSAADVDFGACTSGVWYRRDVSLKNVGDAAVAVRFRVEGRLGGLTVRVRGEDVVGGGGSEDADDAGEPGEAAEPGDGVESASLGSGNIGGLANSSNMDGLASSSGIGAPAGSGSGSTIGAQHPALLDEVVIKPGAVRTVVLALMGDSAAAAAGGQLVAQSFTLFCETAGERLAVACSLSMCTPVVRVTPALLDFGTVDVGTLKTLYLTVENPSAVPATVACELESKVINCTRAPVVVAPRQTAAVRVDIYPRRVNARYRKQIIVRNVHTRGNDSVVDVRSVHVDQRRMAYHNVFYKTLVAGCEQNFVDFGAVPQHARAVRCIELANVCACAITLEVAPSDAQAVAAYVAVPRLQPGAPASAEAREVARRLRRLERQAEMHGVIERQRQAEAESEAEAEAEAEAETRDAFVGTAEAEMLRAADTAAAEMLPRDAFVDKTVERGHVRLAPFARRRPAAATPVDYLDLHTGWRAAAAARITASVRIREGGAPVDAAAAGAPAAVDPVAAAIGRAWVILDHIVDHMHMDPQTSFASPQAEDAYVRRQVDLRRYMALLVDAGFLAPATRVRLAARATQAMVVTLRASDAADAAAARRVDANLFFRLVERPADLAPHADAGAVASMGAVGQSYQLPVRRFLMQATLRRADLDVGQKSINVGNMQVGEACRKYLVIQNRSAAAVMYAIRKTGSIASGDIRFVDGGRYGVVRAFDSRRIGFAFRPALPGVYSEQISIANVLDPAGGKTATLKAVVRRPSKFFIRSLALDFGAVRAGLAPRLNAGRLLVVRNMTAKTRVLAVRPADAGADVDARRLRVEFPPDAEFAEAAHGGGGAGQLAGSATSSGTRLLDRDAEEKIESLEQKIKIAVRKNHPDKVDKYRAKIAKLRGGGGGGGGGGGSSTGNGELAGSGEGDSGGGGAAATIERAAGDTELVVTLAPHAEVAIPVAVGAAAGTSSSSRASAQLVVHEVADKDNVKVVGVAADVLSE</sequence>
<feature type="region of interest" description="Disordered" evidence="1">
    <location>
        <begin position="705"/>
        <end position="727"/>
    </location>
</feature>
<gene>
    <name evidence="2" type="ORF">GGI15_001538</name>
</gene>
<dbReference type="Gene3D" id="2.60.40.10">
    <property type="entry name" value="Immunoglobulins"/>
    <property type="match status" value="2"/>
</dbReference>